<proteinExistence type="predicted"/>
<dbReference type="AlphaFoldDB" id="A0A9N8DBE8"/>
<dbReference type="PROSITE" id="PS50102">
    <property type="entry name" value="RRM"/>
    <property type="match status" value="1"/>
</dbReference>
<dbReference type="InterPro" id="IPR012677">
    <property type="entry name" value="Nucleotide-bd_a/b_plait_sf"/>
</dbReference>
<dbReference type="OrthoDB" id="439993at2759"/>
<dbReference type="GO" id="GO:1990904">
    <property type="term" value="C:ribonucleoprotein complex"/>
    <property type="evidence" value="ECO:0007669"/>
    <property type="project" value="UniProtKB-UniRule"/>
</dbReference>
<dbReference type="PROSITE" id="PS51939">
    <property type="entry name" value="XRRM"/>
    <property type="match status" value="1"/>
</dbReference>
<feature type="region of interest" description="Disordered" evidence="3">
    <location>
        <begin position="420"/>
        <end position="441"/>
    </location>
</feature>
<accession>A0A9N8DBE8</accession>
<name>A0A9N8DBE8_9STRA</name>
<dbReference type="SMART" id="SM00715">
    <property type="entry name" value="LA"/>
    <property type="match status" value="1"/>
</dbReference>
<dbReference type="SMART" id="SM00360">
    <property type="entry name" value="RRM"/>
    <property type="match status" value="1"/>
</dbReference>
<dbReference type="SUPFAM" id="SSF46785">
    <property type="entry name" value="Winged helix' DNA-binding domain"/>
    <property type="match status" value="1"/>
</dbReference>
<dbReference type="PANTHER" id="PTHR22792:SF140">
    <property type="entry name" value="ACHILLES, ISOFORM A"/>
    <property type="match status" value="1"/>
</dbReference>
<dbReference type="Pfam" id="PF08777">
    <property type="entry name" value="RRM_3"/>
    <property type="match status" value="1"/>
</dbReference>
<dbReference type="EMBL" id="CAICTM010000023">
    <property type="protein sequence ID" value="CAB9497669.1"/>
    <property type="molecule type" value="Genomic_DNA"/>
</dbReference>
<feature type="domain" description="HTH La-type RNA-binding" evidence="5">
    <location>
        <begin position="50"/>
        <end position="153"/>
    </location>
</feature>
<dbReference type="GO" id="GO:0005634">
    <property type="term" value="C:nucleus"/>
    <property type="evidence" value="ECO:0007669"/>
    <property type="project" value="TreeGrafter"/>
</dbReference>
<keyword evidence="8" id="KW-1185">Reference proteome</keyword>
<dbReference type="InterPro" id="IPR045180">
    <property type="entry name" value="La_dom_prot"/>
</dbReference>
<dbReference type="Proteomes" id="UP001153069">
    <property type="component" value="Unassembled WGS sequence"/>
</dbReference>
<evidence type="ECO:0000313" key="7">
    <source>
        <dbReference type="EMBL" id="CAB9497669.1"/>
    </source>
</evidence>
<reference evidence="7" key="1">
    <citation type="submission" date="2020-06" db="EMBL/GenBank/DDBJ databases">
        <authorList>
            <consortium name="Plant Systems Biology data submission"/>
        </authorList>
    </citation>
    <scope>NUCLEOTIDE SEQUENCE</scope>
    <source>
        <strain evidence="7">D6</strain>
    </source>
</reference>
<dbReference type="Gene3D" id="1.10.10.10">
    <property type="entry name" value="Winged helix-like DNA-binding domain superfamily/Winged helix DNA-binding domain"/>
    <property type="match status" value="1"/>
</dbReference>
<keyword evidence="1 2" id="KW-0694">RNA-binding</keyword>
<dbReference type="InterPro" id="IPR014886">
    <property type="entry name" value="La_xRRM"/>
</dbReference>
<evidence type="ECO:0000259" key="4">
    <source>
        <dbReference type="PROSITE" id="PS50102"/>
    </source>
</evidence>
<evidence type="ECO:0000259" key="6">
    <source>
        <dbReference type="PROSITE" id="PS51939"/>
    </source>
</evidence>
<feature type="domain" description="RRM" evidence="4">
    <location>
        <begin position="160"/>
        <end position="284"/>
    </location>
</feature>
<dbReference type="Gene3D" id="3.30.70.330">
    <property type="match status" value="2"/>
</dbReference>
<organism evidence="7 8">
    <name type="scientific">Seminavis robusta</name>
    <dbReference type="NCBI Taxonomy" id="568900"/>
    <lineage>
        <taxon>Eukaryota</taxon>
        <taxon>Sar</taxon>
        <taxon>Stramenopiles</taxon>
        <taxon>Ochrophyta</taxon>
        <taxon>Bacillariophyta</taxon>
        <taxon>Bacillariophyceae</taxon>
        <taxon>Bacillariophycidae</taxon>
        <taxon>Naviculales</taxon>
        <taxon>Naviculaceae</taxon>
        <taxon>Seminavis</taxon>
    </lineage>
</organism>
<feature type="compositionally biased region" description="Basic residues" evidence="3">
    <location>
        <begin position="430"/>
        <end position="441"/>
    </location>
</feature>
<gene>
    <name evidence="7" type="ORF">SEMRO_23_G016130.1</name>
</gene>
<dbReference type="InterPro" id="IPR006630">
    <property type="entry name" value="La_HTH"/>
</dbReference>
<feature type="domain" description="XRRM" evidence="6">
    <location>
        <begin position="314"/>
        <end position="441"/>
    </location>
</feature>
<evidence type="ECO:0000313" key="8">
    <source>
        <dbReference type="Proteomes" id="UP001153069"/>
    </source>
</evidence>
<evidence type="ECO:0000256" key="1">
    <source>
        <dbReference type="ARBA" id="ARBA00022884"/>
    </source>
</evidence>
<dbReference type="InterPro" id="IPR036390">
    <property type="entry name" value="WH_DNA-bd_sf"/>
</dbReference>
<feature type="region of interest" description="Disordered" evidence="3">
    <location>
        <begin position="1"/>
        <end position="54"/>
    </location>
</feature>
<evidence type="ECO:0000256" key="2">
    <source>
        <dbReference type="PROSITE-ProRule" id="PRU00332"/>
    </source>
</evidence>
<evidence type="ECO:0000259" key="5">
    <source>
        <dbReference type="PROSITE" id="PS50961"/>
    </source>
</evidence>
<dbReference type="GO" id="GO:0003729">
    <property type="term" value="F:mRNA binding"/>
    <property type="evidence" value="ECO:0007669"/>
    <property type="project" value="TreeGrafter"/>
</dbReference>
<comment type="caution">
    <text evidence="7">The sequence shown here is derived from an EMBL/GenBank/DDBJ whole genome shotgun (WGS) entry which is preliminary data.</text>
</comment>
<dbReference type="InterPro" id="IPR036388">
    <property type="entry name" value="WH-like_DNA-bd_sf"/>
</dbReference>
<dbReference type="InterPro" id="IPR000504">
    <property type="entry name" value="RRM_dom"/>
</dbReference>
<dbReference type="SUPFAM" id="SSF54928">
    <property type="entry name" value="RNA-binding domain, RBD"/>
    <property type="match status" value="1"/>
</dbReference>
<sequence>MPSKEPKKDPSTDDKPEEKEADKKTLKDEDKKEDSDKKDEDEKEGTPEKEEYDEEVIKSVAERLRFFFSDANVRQDFFIRKYLIVKEGALVGDSSISAGTVPIDALLRFNTIKRFTEDPADVIHAVKTVLSDKLVVKDEGKSIARVKPFTQELMNDNIPLSLYVKNLPTKQNDRKQVLYDVQMEDVRKLFESYGEVSLVKLRFKRSQHSDDDNHTDDIKMEDNEGKRLPRRRFPMGDCMVEFEEKAALEKAAEDVITSKEGAAVEPKRKLEMGEKTLEVMLLKDYLNGLKKRKRDKDDDKKGEDDGDASKLTIDWKPGCVVGLKGLPENCDREAILQAVMKGCDITEAVLKEKKIYADYSRGQKDGAIRFPEPDLPKVLVEKLKSGDVKICDAKVEEVEVKEGDAEKKYWEDYTQFKRNQMRHRQEEKKQKKKRFRRNKTM</sequence>
<protein>
    <submittedName>
        <fullName evidence="7">La domain</fullName>
    </submittedName>
</protein>
<dbReference type="InterPro" id="IPR035979">
    <property type="entry name" value="RBD_domain_sf"/>
</dbReference>
<evidence type="ECO:0000256" key="3">
    <source>
        <dbReference type="SAM" id="MobiDB-lite"/>
    </source>
</evidence>
<dbReference type="PANTHER" id="PTHR22792">
    <property type="entry name" value="LUPUS LA PROTEIN-RELATED"/>
    <property type="match status" value="1"/>
</dbReference>
<dbReference type="PROSITE" id="PS50961">
    <property type="entry name" value="HTH_LA"/>
    <property type="match status" value="1"/>
</dbReference>